<evidence type="ECO:0000313" key="3">
    <source>
        <dbReference type="Proteomes" id="UP000671879"/>
    </source>
</evidence>
<gene>
    <name evidence="2" type="ORF">KAR29_01090</name>
</gene>
<protein>
    <submittedName>
        <fullName evidence="2">Uncharacterized protein</fullName>
    </submittedName>
</protein>
<organism evidence="2 3">
    <name type="scientific">Aminithiophilus ramosus</name>
    <dbReference type="NCBI Taxonomy" id="3029084"/>
    <lineage>
        <taxon>Bacteria</taxon>
        <taxon>Thermotogati</taxon>
        <taxon>Synergistota</taxon>
        <taxon>Synergistia</taxon>
        <taxon>Synergistales</taxon>
        <taxon>Aminithiophilaceae</taxon>
        <taxon>Aminithiophilus</taxon>
    </lineage>
</organism>
<proteinExistence type="predicted"/>
<reference evidence="3" key="1">
    <citation type="submission" date="2021-04" db="EMBL/GenBank/DDBJ databases">
        <title>A novel Synergistetes isolate from a pyrite-forming mixed culture.</title>
        <authorList>
            <person name="Bunk B."/>
            <person name="Sproer C."/>
            <person name="Spring S."/>
            <person name="Pester M."/>
        </authorList>
    </citation>
    <scope>NUCLEOTIDE SEQUENCE [LARGE SCALE GENOMIC DNA]</scope>
    <source>
        <strain evidence="3">J.5.4.2-T.3.5.2</strain>
    </source>
</reference>
<evidence type="ECO:0000313" key="2">
    <source>
        <dbReference type="EMBL" id="QTX33623.1"/>
    </source>
</evidence>
<accession>A0A9Q7EWX8</accession>
<dbReference type="EMBL" id="CP072943">
    <property type="protein sequence ID" value="QTX33623.1"/>
    <property type="molecule type" value="Genomic_DNA"/>
</dbReference>
<keyword evidence="1" id="KW-0732">Signal</keyword>
<sequence length="101" mass="10442">MVALIALAVSALFAGAALAHTPICMAYLNDDGTVTCEGGFSDGSSAAGTKMTVRTPDGTVLIEGAMDEFSEFSFEKPEGPFEVEFNAGPGHVIVIKGEDIK</sequence>
<name>A0A9Q7EWX8_9BACT</name>
<dbReference type="AlphaFoldDB" id="A0A9Q7EWX8"/>
<keyword evidence="3" id="KW-1185">Reference proteome</keyword>
<dbReference type="KEGG" id="aram:KAR29_01090"/>
<evidence type="ECO:0000256" key="1">
    <source>
        <dbReference type="SAM" id="SignalP"/>
    </source>
</evidence>
<dbReference type="Proteomes" id="UP000671879">
    <property type="component" value="Chromosome"/>
</dbReference>
<feature type="signal peptide" evidence="1">
    <location>
        <begin position="1"/>
        <end position="19"/>
    </location>
</feature>
<feature type="chain" id="PRO_5040424442" evidence="1">
    <location>
        <begin position="20"/>
        <end position="101"/>
    </location>
</feature>